<dbReference type="EMBL" id="CR382121">
    <property type="protein sequence ID" value="CAH02653.1"/>
    <property type="molecule type" value="Genomic_DNA"/>
</dbReference>
<feature type="compositionally biased region" description="Polar residues" evidence="1">
    <location>
        <begin position="168"/>
        <end position="177"/>
    </location>
</feature>
<organism evidence="2 3">
    <name type="scientific">Kluyveromyces lactis (strain ATCC 8585 / CBS 2359 / DSM 70799 / NBRC 1267 / NRRL Y-1140 / WM37)</name>
    <name type="common">Yeast</name>
    <name type="synonym">Candida sphaerica</name>
    <dbReference type="NCBI Taxonomy" id="284590"/>
    <lineage>
        <taxon>Eukaryota</taxon>
        <taxon>Fungi</taxon>
        <taxon>Dikarya</taxon>
        <taxon>Ascomycota</taxon>
        <taxon>Saccharomycotina</taxon>
        <taxon>Saccharomycetes</taxon>
        <taxon>Saccharomycetales</taxon>
        <taxon>Saccharomycetaceae</taxon>
        <taxon>Kluyveromyces</taxon>
    </lineage>
</organism>
<dbReference type="InParanoid" id="Q6CYC4"/>
<evidence type="ECO:0000313" key="2">
    <source>
        <dbReference type="EMBL" id="CAH02653.1"/>
    </source>
</evidence>
<accession>Q6CYC4</accession>
<dbReference type="GeneID" id="2896652"/>
<feature type="compositionally biased region" description="Basic and acidic residues" evidence="1">
    <location>
        <begin position="26"/>
        <end position="63"/>
    </location>
</feature>
<dbReference type="InterPro" id="IPR035303">
    <property type="entry name" value="DUF5364"/>
</dbReference>
<keyword evidence="3" id="KW-1185">Reference proteome</keyword>
<dbReference type="eggNOG" id="ENOG502S8M8">
    <property type="taxonomic scope" value="Eukaryota"/>
</dbReference>
<dbReference type="KEGG" id="kla:KLLA0_A01496g"/>
<feature type="region of interest" description="Disordered" evidence="1">
    <location>
        <begin position="1"/>
        <end position="77"/>
    </location>
</feature>
<dbReference type="RefSeq" id="XP_451065.1">
    <property type="nucleotide sequence ID" value="XM_451065.1"/>
</dbReference>
<proteinExistence type="predicted"/>
<dbReference type="Proteomes" id="UP000000598">
    <property type="component" value="Chromosome A"/>
</dbReference>
<dbReference type="PaxDb" id="284590-Q6CYC4"/>
<dbReference type="AlphaFoldDB" id="Q6CYC4"/>
<evidence type="ECO:0000313" key="3">
    <source>
        <dbReference type="Proteomes" id="UP000000598"/>
    </source>
</evidence>
<dbReference type="OMA" id="YRYHEDI"/>
<sequence length="196" mass="22054">MDAFSLKKDNRKKFQDKEKLKRKHATPSDRKYRSLNKKAEAEAQAAEEEKQSMTLESNEHRYTSELLEEPDTGSGDEQIADVTAKIKEILLTKGDEQPFLKSATPQDTTRRFTKKQLENMSVSELNELLLNRTVNANELPSKSKIAPLLGSKSFESSYGGSSSDDKNPVTTTHNNLPLSHIPTPLKEDESFLDSII</sequence>
<protein>
    <submittedName>
        <fullName evidence="2">KLLA0A01496p</fullName>
    </submittedName>
</protein>
<dbReference type="Pfam" id="PF17322">
    <property type="entry name" value="DUF5364"/>
    <property type="match status" value="1"/>
</dbReference>
<reference evidence="2 3" key="1">
    <citation type="journal article" date="2004" name="Nature">
        <title>Genome evolution in yeasts.</title>
        <authorList>
            <consortium name="Genolevures"/>
            <person name="Dujon B."/>
            <person name="Sherman D."/>
            <person name="Fischer G."/>
            <person name="Durrens P."/>
            <person name="Casaregola S."/>
            <person name="Lafontaine I."/>
            <person name="de Montigny J."/>
            <person name="Marck C."/>
            <person name="Neuveglise C."/>
            <person name="Talla E."/>
            <person name="Goffard N."/>
            <person name="Frangeul L."/>
            <person name="Aigle M."/>
            <person name="Anthouard V."/>
            <person name="Babour A."/>
            <person name="Barbe V."/>
            <person name="Barnay S."/>
            <person name="Blanchin S."/>
            <person name="Beckerich J.M."/>
            <person name="Beyne E."/>
            <person name="Bleykasten C."/>
            <person name="Boisrame A."/>
            <person name="Boyer J."/>
            <person name="Cattolico L."/>
            <person name="Confanioleri F."/>
            <person name="de Daruvar A."/>
            <person name="Despons L."/>
            <person name="Fabre E."/>
            <person name="Fairhead C."/>
            <person name="Ferry-Dumazet H."/>
            <person name="Groppi A."/>
            <person name="Hantraye F."/>
            <person name="Hennequin C."/>
            <person name="Jauniaux N."/>
            <person name="Joyet P."/>
            <person name="Kachouri R."/>
            <person name="Kerrest A."/>
            <person name="Koszul R."/>
            <person name="Lemaire M."/>
            <person name="Lesur I."/>
            <person name="Ma L."/>
            <person name="Muller H."/>
            <person name="Nicaud J.M."/>
            <person name="Nikolski M."/>
            <person name="Oztas S."/>
            <person name="Ozier-Kalogeropoulos O."/>
            <person name="Pellenz S."/>
            <person name="Potier S."/>
            <person name="Richard G.F."/>
            <person name="Straub M.L."/>
            <person name="Suleau A."/>
            <person name="Swennene D."/>
            <person name="Tekaia F."/>
            <person name="Wesolowski-Louvel M."/>
            <person name="Westhof E."/>
            <person name="Wirth B."/>
            <person name="Zeniou-Meyer M."/>
            <person name="Zivanovic I."/>
            <person name="Bolotin-Fukuhara M."/>
            <person name="Thierry A."/>
            <person name="Bouchier C."/>
            <person name="Caudron B."/>
            <person name="Scarpelli C."/>
            <person name="Gaillardin C."/>
            <person name="Weissenbach J."/>
            <person name="Wincker P."/>
            <person name="Souciet J.L."/>
        </authorList>
    </citation>
    <scope>NUCLEOTIDE SEQUENCE [LARGE SCALE GENOMIC DNA]</scope>
    <source>
        <strain evidence="3">ATCC 8585 / CBS 2359 / DSM 70799 / NBRC 1267 / NRRL Y-1140 / WM37</strain>
    </source>
</reference>
<feature type="compositionally biased region" description="Low complexity" evidence="1">
    <location>
        <begin position="153"/>
        <end position="162"/>
    </location>
</feature>
<gene>
    <name evidence="2" type="ORF">KLLA0_A01496g</name>
</gene>
<dbReference type="HOGENOM" id="CLU_125618_0_0_1"/>
<dbReference type="FunCoup" id="Q6CYC4">
    <property type="interactions" value="31"/>
</dbReference>
<feature type="compositionally biased region" description="Basic and acidic residues" evidence="1">
    <location>
        <begin position="1"/>
        <end position="19"/>
    </location>
</feature>
<name>Q6CYC4_KLULA</name>
<feature type="region of interest" description="Disordered" evidence="1">
    <location>
        <begin position="153"/>
        <end position="196"/>
    </location>
</feature>
<evidence type="ECO:0000256" key="1">
    <source>
        <dbReference type="SAM" id="MobiDB-lite"/>
    </source>
</evidence>